<dbReference type="Gene3D" id="3.30.10.10">
    <property type="entry name" value="Trypsin Inhibitor V, subunit A"/>
    <property type="match status" value="1"/>
</dbReference>
<dbReference type="Pfam" id="PF11720">
    <property type="entry name" value="Inhibitor_I78"/>
    <property type="match status" value="1"/>
</dbReference>
<protein>
    <submittedName>
        <fullName evidence="2">I78 family peptidase inhibitor</fullName>
    </submittedName>
</protein>
<comment type="caution">
    <text evidence="2">The sequence shown here is derived from an EMBL/GenBank/DDBJ whole genome shotgun (WGS) entry which is preliminary data.</text>
</comment>
<accession>A0ABU0VXM6</accession>
<evidence type="ECO:0000313" key="3">
    <source>
        <dbReference type="Proteomes" id="UP001239680"/>
    </source>
</evidence>
<dbReference type="Proteomes" id="UP001239680">
    <property type="component" value="Unassembled WGS sequence"/>
</dbReference>
<dbReference type="EMBL" id="JAVDBT010000007">
    <property type="protein sequence ID" value="MDQ2066516.1"/>
    <property type="molecule type" value="Genomic_DNA"/>
</dbReference>
<name>A0ABU0VXM6_9RHOB</name>
<sequence>MRTMKKPLIATALLSTILLAACVPEDSAPPPVDMDPNACGASEYQELVGKNRSTLSALTFDSPVRILEPGGIMTADYSNGRLNISVNERGTITRVYCG</sequence>
<keyword evidence="1" id="KW-0732">Signal</keyword>
<gene>
    <name evidence="2" type="ORF">Q9295_09030</name>
</gene>
<dbReference type="PROSITE" id="PS51257">
    <property type="entry name" value="PROKAR_LIPOPROTEIN"/>
    <property type="match status" value="1"/>
</dbReference>
<proteinExistence type="predicted"/>
<reference evidence="2 3" key="1">
    <citation type="submission" date="2023-08" db="EMBL/GenBank/DDBJ databases">
        <title>Characterization of two Paracoccaceae strains isolated from Phycosphere and proposal of Xinfangfangia lacusdiani sp. nov.</title>
        <authorList>
            <person name="Deng Y."/>
            <person name="Zhang Y.Q."/>
        </authorList>
    </citation>
    <scope>NUCLEOTIDE SEQUENCE [LARGE SCALE GENOMIC DNA]</scope>
    <source>
        <strain evidence="2 3">CPCC 101601</strain>
    </source>
</reference>
<feature type="signal peptide" evidence="1">
    <location>
        <begin position="1"/>
        <end position="20"/>
    </location>
</feature>
<evidence type="ECO:0000313" key="2">
    <source>
        <dbReference type="EMBL" id="MDQ2066516.1"/>
    </source>
</evidence>
<feature type="chain" id="PRO_5045370761" evidence="1">
    <location>
        <begin position="21"/>
        <end position="98"/>
    </location>
</feature>
<dbReference type="RefSeq" id="WP_306680213.1">
    <property type="nucleotide sequence ID" value="NZ_JAVDBT010000007.1"/>
</dbReference>
<evidence type="ECO:0000256" key="1">
    <source>
        <dbReference type="SAM" id="SignalP"/>
    </source>
</evidence>
<keyword evidence="3" id="KW-1185">Reference proteome</keyword>
<dbReference type="InterPro" id="IPR021719">
    <property type="entry name" value="Prot_inh_I78"/>
</dbReference>
<organism evidence="2 3">
    <name type="scientific">Pseudogemmobacter lacusdianii</name>
    <dbReference type="NCBI Taxonomy" id="3069608"/>
    <lineage>
        <taxon>Bacteria</taxon>
        <taxon>Pseudomonadati</taxon>
        <taxon>Pseudomonadota</taxon>
        <taxon>Alphaproteobacteria</taxon>
        <taxon>Rhodobacterales</taxon>
        <taxon>Paracoccaceae</taxon>
        <taxon>Pseudogemmobacter</taxon>
    </lineage>
</organism>